<feature type="transmembrane region" description="Helical" evidence="1">
    <location>
        <begin position="97"/>
        <end position="115"/>
    </location>
</feature>
<dbReference type="PANTHER" id="PTHR40465:SF1">
    <property type="entry name" value="DUF6534 DOMAIN-CONTAINING PROTEIN"/>
    <property type="match status" value="1"/>
</dbReference>
<dbReference type="Proteomes" id="UP000219338">
    <property type="component" value="Unassembled WGS sequence"/>
</dbReference>
<dbReference type="InterPro" id="IPR045339">
    <property type="entry name" value="DUF6534"/>
</dbReference>
<dbReference type="OrthoDB" id="2937010at2759"/>
<feature type="transmembrane region" description="Helical" evidence="1">
    <location>
        <begin position="228"/>
        <end position="248"/>
    </location>
</feature>
<dbReference type="STRING" id="47428.A0A284S2W2"/>
<evidence type="ECO:0000313" key="4">
    <source>
        <dbReference type="Proteomes" id="UP000219338"/>
    </source>
</evidence>
<feature type="transmembrane region" description="Helical" evidence="1">
    <location>
        <begin position="127"/>
        <end position="149"/>
    </location>
</feature>
<proteinExistence type="predicted"/>
<organism evidence="3 4">
    <name type="scientific">Armillaria ostoyae</name>
    <name type="common">Armillaria root rot fungus</name>
    <dbReference type="NCBI Taxonomy" id="47428"/>
    <lineage>
        <taxon>Eukaryota</taxon>
        <taxon>Fungi</taxon>
        <taxon>Dikarya</taxon>
        <taxon>Basidiomycota</taxon>
        <taxon>Agaricomycotina</taxon>
        <taxon>Agaricomycetes</taxon>
        <taxon>Agaricomycetidae</taxon>
        <taxon>Agaricales</taxon>
        <taxon>Marasmiineae</taxon>
        <taxon>Physalacriaceae</taxon>
        <taxon>Armillaria</taxon>
    </lineage>
</organism>
<keyword evidence="1" id="KW-0472">Membrane</keyword>
<keyword evidence="1" id="KW-0812">Transmembrane</keyword>
<gene>
    <name evidence="3" type="ORF">ARMOST_18817</name>
</gene>
<evidence type="ECO:0000256" key="1">
    <source>
        <dbReference type="SAM" id="Phobius"/>
    </source>
</evidence>
<reference evidence="4" key="1">
    <citation type="journal article" date="2017" name="Nat. Ecol. Evol.">
        <title>Genome expansion and lineage-specific genetic innovations in the forest pathogenic fungi Armillaria.</title>
        <authorList>
            <person name="Sipos G."/>
            <person name="Prasanna A.N."/>
            <person name="Walter M.C."/>
            <person name="O'Connor E."/>
            <person name="Balint B."/>
            <person name="Krizsan K."/>
            <person name="Kiss B."/>
            <person name="Hess J."/>
            <person name="Varga T."/>
            <person name="Slot J."/>
            <person name="Riley R."/>
            <person name="Boka B."/>
            <person name="Rigling D."/>
            <person name="Barry K."/>
            <person name="Lee J."/>
            <person name="Mihaltcheva S."/>
            <person name="LaButti K."/>
            <person name="Lipzen A."/>
            <person name="Waldron R."/>
            <person name="Moloney N.M."/>
            <person name="Sperisen C."/>
            <person name="Kredics L."/>
            <person name="Vagvoelgyi C."/>
            <person name="Patrignani A."/>
            <person name="Fitzpatrick D."/>
            <person name="Nagy I."/>
            <person name="Doyle S."/>
            <person name="Anderson J.B."/>
            <person name="Grigoriev I.V."/>
            <person name="Gueldener U."/>
            <person name="Muensterkoetter M."/>
            <person name="Nagy L.G."/>
        </authorList>
    </citation>
    <scope>NUCLEOTIDE SEQUENCE [LARGE SCALE GENOMIC DNA]</scope>
    <source>
        <strain evidence="4">C18/9</strain>
    </source>
</reference>
<keyword evidence="1" id="KW-1133">Transmembrane helix</keyword>
<feature type="domain" description="DUF6534" evidence="2">
    <location>
        <begin position="192"/>
        <end position="279"/>
    </location>
</feature>
<feature type="transmembrane region" description="Helical" evidence="1">
    <location>
        <begin position="20"/>
        <end position="41"/>
    </location>
</feature>
<feature type="transmembrane region" description="Helical" evidence="1">
    <location>
        <begin position="184"/>
        <end position="207"/>
    </location>
</feature>
<dbReference type="PANTHER" id="PTHR40465">
    <property type="entry name" value="CHROMOSOME 1, WHOLE GENOME SHOTGUN SEQUENCE"/>
    <property type="match status" value="1"/>
</dbReference>
<protein>
    <recommendedName>
        <fullName evidence="2">DUF6534 domain-containing protein</fullName>
    </recommendedName>
</protein>
<feature type="transmembrane region" description="Helical" evidence="1">
    <location>
        <begin position="53"/>
        <end position="77"/>
    </location>
</feature>
<evidence type="ECO:0000313" key="3">
    <source>
        <dbReference type="EMBL" id="SJL15324.1"/>
    </source>
</evidence>
<accession>A0A284S2W2</accession>
<keyword evidence="4" id="KW-1185">Reference proteome</keyword>
<evidence type="ECO:0000259" key="2">
    <source>
        <dbReference type="Pfam" id="PF20152"/>
    </source>
</evidence>
<feature type="transmembrane region" description="Helical" evidence="1">
    <location>
        <begin position="254"/>
        <end position="275"/>
    </location>
</feature>
<sequence>MSSQSSTKLPSISETLGALYIGATIAAVLYGVTNLQGVIYYRRYPNDWWVYRYSIGLLWALDTVHVALSTYAVYFFLIHFFGDLTGALEYDSWSMKWQVYMNDVLAVYIQGLYALRLWQLGRHFHESLVYFVSLAVVASLGDNTFVIVLEPSLIIFHLGSAIYVVYDTSIAQNIASAASLKTSIYIFFSTIAITDLLIAIPMCYYLHKSRTIILVPSTATVLLRLMRLVLMSGLATSACSLLTLITYIMWPESLVFLGIHFVLSKLYINSLLAMLNSRSKHRSMSQSTEDEVNSLPTVLRVTPLSSEGDVSETNISIPLPDKLSLSKEALDCRV</sequence>
<dbReference type="Pfam" id="PF20152">
    <property type="entry name" value="DUF6534"/>
    <property type="match status" value="1"/>
</dbReference>
<dbReference type="OMA" id="CWYLASE"/>
<dbReference type="EMBL" id="FUEG01000028">
    <property type="protein sequence ID" value="SJL15324.1"/>
    <property type="molecule type" value="Genomic_DNA"/>
</dbReference>
<dbReference type="AlphaFoldDB" id="A0A284S2W2"/>
<name>A0A284S2W2_ARMOS</name>